<keyword evidence="2" id="KW-0805">Transcription regulation</keyword>
<dbReference type="PANTHER" id="PTHR43133:SF8">
    <property type="entry name" value="RNA POLYMERASE SIGMA FACTOR HI_1459-RELATED"/>
    <property type="match status" value="1"/>
</dbReference>
<comment type="similarity">
    <text evidence="1">Belongs to the sigma-70 factor family. ECF subfamily.</text>
</comment>
<dbReference type="Pfam" id="PF04542">
    <property type="entry name" value="Sigma70_r2"/>
    <property type="match status" value="1"/>
</dbReference>
<evidence type="ECO:0000256" key="1">
    <source>
        <dbReference type="ARBA" id="ARBA00010641"/>
    </source>
</evidence>
<proteinExistence type="inferred from homology"/>
<comment type="caution">
    <text evidence="8">The sequence shown here is derived from an EMBL/GenBank/DDBJ whole genome shotgun (WGS) entry which is preliminary data.</text>
</comment>
<dbReference type="InterPro" id="IPR013324">
    <property type="entry name" value="RNA_pol_sigma_r3/r4-like"/>
</dbReference>
<sequence>MTVTELADAPALPFEQVYRDHAARVFRYCLSQVSNRGDAEDLASDVFAAAFHAFGTAELTPGNELAWLLRIARNAVIDHRRKHTRRSALLARFFGGETEADPKANVEGVVVLRDEVRRAIAAMAHLSDKDRAVIGLRIAAGLPYAEVAAVLGVSEHAATMACKRALARLQRHLGEP</sequence>
<keyword evidence="5" id="KW-0804">Transcription</keyword>
<dbReference type="OrthoDB" id="5243336at2"/>
<reference evidence="8 9" key="1">
    <citation type="submission" date="2019-03" db="EMBL/GenBank/DDBJ databases">
        <title>Genomic Encyclopedia of Archaeal and Bacterial Type Strains, Phase II (KMG-II): from individual species to whole genera.</title>
        <authorList>
            <person name="Goeker M."/>
        </authorList>
    </citation>
    <scope>NUCLEOTIDE SEQUENCE [LARGE SCALE GENOMIC DNA]</scope>
    <source>
        <strain evidence="8 9">DSM 45499</strain>
    </source>
</reference>
<gene>
    <name evidence="8" type="ORF">CLV71_124161</name>
</gene>
<evidence type="ECO:0000256" key="2">
    <source>
        <dbReference type="ARBA" id="ARBA00023015"/>
    </source>
</evidence>
<dbReference type="GO" id="GO:0006352">
    <property type="term" value="P:DNA-templated transcription initiation"/>
    <property type="evidence" value="ECO:0007669"/>
    <property type="project" value="InterPro"/>
</dbReference>
<keyword evidence="9" id="KW-1185">Reference proteome</keyword>
<evidence type="ECO:0000313" key="9">
    <source>
        <dbReference type="Proteomes" id="UP000294927"/>
    </source>
</evidence>
<dbReference type="Pfam" id="PF04545">
    <property type="entry name" value="Sigma70_r4"/>
    <property type="match status" value="1"/>
</dbReference>
<dbReference type="InterPro" id="IPR036388">
    <property type="entry name" value="WH-like_DNA-bd_sf"/>
</dbReference>
<dbReference type="Gene3D" id="1.10.10.10">
    <property type="entry name" value="Winged helix-like DNA-binding domain superfamily/Winged helix DNA-binding domain"/>
    <property type="match status" value="1"/>
</dbReference>
<name>A0A4R7UW17_9PSEU</name>
<protein>
    <submittedName>
        <fullName evidence="8">RNA polymerase sigma-70 factor (ECF subfamily)</fullName>
    </submittedName>
</protein>
<dbReference type="InterPro" id="IPR013325">
    <property type="entry name" value="RNA_pol_sigma_r2"/>
</dbReference>
<evidence type="ECO:0000259" key="6">
    <source>
        <dbReference type="Pfam" id="PF04542"/>
    </source>
</evidence>
<keyword evidence="3" id="KW-0731">Sigma factor</keyword>
<dbReference type="GO" id="GO:0016987">
    <property type="term" value="F:sigma factor activity"/>
    <property type="evidence" value="ECO:0007669"/>
    <property type="project" value="UniProtKB-KW"/>
</dbReference>
<dbReference type="SUPFAM" id="SSF88659">
    <property type="entry name" value="Sigma3 and sigma4 domains of RNA polymerase sigma factors"/>
    <property type="match status" value="1"/>
</dbReference>
<feature type="domain" description="RNA polymerase sigma-70 region 4" evidence="7">
    <location>
        <begin position="122"/>
        <end position="170"/>
    </location>
</feature>
<dbReference type="GO" id="GO:0003677">
    <property type="term" value="F:DNA binding"/>
    <property type="evidence" value="ECO:0007669"/>
    <property type="project" value="UniProtKB-KW"/>
</dbReference>
<evidence type="ECO:0000256" key="4">
    <source>
        <dbReference type="ARBA" id="ARBA00023125"/>
    </source>
</evidence>
<dbReference type="Gene3D" id="1.10.1740.10">
    <property type="match status" value="1"/>
</dbReference>
<dbReference type="InterPro" id="IPR007630">
    <property type="entry name" value="RNA_pol_sigma70_r4"/>
</dbReference>
<evidence type="ECO:0000313" key="8">
    <source>
        <dbReference type="EMBL" id="TDV40142.1"/>
    </source>
</evidence>
<dbReference type="InterPro" id="IPR014284">
    <property type="entry name" value="RNA_pol_sigma-70_dom"/>
</dbReference>
<evidence type="ECO:0000256" key="5">
    <source>
        <dbReference type="ARBA" id="ARBA00023163"/>
    </source>
</evidence>
<dbReference type="InterPro" id="IPR039425">
    <property type="entry name" value="RNA_pol_sigma-70-like"/>
</dbReference>
<dbReference type="SUPFAM" id="SSF88946">
    <property type="entry name" value="Sigma2 domain of RNA polymerase sigma factors"/>
    <property type="match status" value="1"/>
</dbReference>
<evidence type="ECO:0000259" key="7">
    <source>
        <dbReference type="Pfam" id="PF04545"/>
    </source>
</evidence>
<feature type="domain" description="RNA polymerase sigma-70 region 2" evidence="6">
    <location>
        <begin position="18"/>
        <end position="86"/>
    </location>
</feature>
<accession>A0A4R7UW17</accession>
<evidence type="ECO:0000256" key="3">
    <source>
        <dbReference type="ARBA" id="ARBA00023082"/>
    </source>
</evidence>
<dbReference type="Proteomes" id="UP000294927">
    <property type="component" value="Unassembled WGS sequence"/>
</dbReference>
<dbReference type="PANTHER" id="PTHR43133">
    <property type="entry name" value="RNA POLYMERASE ECF-TYPE SIGMA FACTO"/>
    <property type="match status" value="1"/>
</dbReference>
<dbReference type="NCBIfam" id="TIGR02937">
    <property type="entry name" value="sigma70-ECF"/>
    <property type="match status" value="1"/>
</dbReference>
<dbReference type="InterPro" id="IPR007627">
    <property type="entry name" value="RNA_pol_sigma70_r2"/>
</dbReference>
<organism evidence="8 9">
    <name type="scientific">Actinophytocola oryzae</name>
    <dbReference type="NCBI Taxonomy" id="502181"/>
    <lineage>
        <taxon>Bacteria</taxon>
        <taxon>Bacillati</taxon>
        <taxon>Actinomycetota</taxon>
        <taxon>Actinomycetes</taxon>
        <taxon>Pseudonocardiales</taxon>
        <taxon>Pseudonocardiaceae</taxon>
    </lineage>
</organism>
<dbReference type="RefSeq" id="WP_133908581.1">
    <property type="nucleotide sequence ID" value="NZ_SOCP01000024.1"/>
</dbReference>
<keyword evidence="4" id="KW-0238">DNA-binding</keyword>
<dbReference type="AlphaFoldDB" id="A0A4R7UW17"/>
<dbReference type="EMBL" id="SOCP01000024">
    <property type="protein sequence ID" value="TDV40142.1"/>
    <property type="molecule type" value="Genomic_DNA"/>
</dbReference>